<evidence type="ECO:0000313" key="1">
    <source>
        <dbReference type="EMBL" id="OBQ26167.1"/>
    </source>
</evidence>
<dbReference type="PANTHER" id="PTHR10098">
    <property type="entry name" value="RAPSYN-RELATED"/>
    <property type="match status" value="1"/>
</dbReference>
<dbReference type="AlphaFoldDB" id="A0A1B7VYY5"/>
<dbReference type="Pfam" id="PF13424">
    <property type="entry name" value="TPR_12"/>
    <property type="match status" value="1"/>
</dbReference>
<evidence type="ECO:0008006" key="3">
    <source>
        <dbReference type="Google" id="ProtNLM"/>
    </source>
</evidence>
<dbReference type="InterPro" id="IPR011990">
    <property type="entry name" value="TPR-like_helical_dom_sf"/>
</dbReference>
<dbReference type="STRING" id="1803587.GCA_001593825_03782"/>
<evidence type="ECO:0000313" key="2">
    <source>
        <dbReference type="Proteomes" id="UP000092382"/>
    </source>
</evidence>
<dbReference type="PATRIC" id="fig|1710894.3.peg.2869"/>
<name>A0A1B7VYY5_APHFL</name>
<dbReference type="Proteomes" id="UP000092382">
    <property type="component" value="Unassembled WGS sequence"/>
</dbReference>
<dbReference type="EMBL" id="LJOY01000015">
    <property type="protein sequence ID" value="OBQ26167.1"/>
    <property type="molecule type" value="Genomic_DNA"/>
</dbReference>
<dbReference type="Gene3D" id="1.25.40.10">
    <property type="entry name" value="Tetratricopeptide repeat domain"/>
    <property type="match status" value="1"/>
</dbReference>
<gene>
    <name evidence="1" type="ORF">AN481_06685</name>
</gene>
<comment type="caution">
    <text evidence="1">The sequence shown here is derived from an EMBL/GenBank/DDBJ whole genome shotgun (WGS) entry which is preliminary data.</text>
</comment>
<dbReference type="SMART" id="SM00028">
    <property type="entry name" value="TPR"/>
    <property type="match status" value="3"/>
</dbReference>
<accession>A0A1B7VYY5</accession>
<reference evidence="1 2" key="1">
    <citation type="submission" date="2015-09" db="EMBL/GenBank/DDBJ databases">
        <title>Whole genome shotgun sequence assembly of Aphanizomenon flos-aquae UKL13.</title>
        <authorList>
            <person name="Driscoll C."/>
        </authorList>
    </citation>
    <scope>NUCLEOTIDE SEQUENCE [LARGE SCALE GENOMIC DNA]</scope>
    <source>
        <strain evidence="1">MDT13</strain>
    </source>
</reference>
<protein>
    <recommendedName>
        <fullName evidence="3">MalT-like TPR region domain-containing protein</fullName>
    </recommendedName>
</protein>
<dbReference type="SUPFAM" id="SSF48452">
    <property type="entry name" value="TPR-like"/>
    <property type="match status" value="1"/>
</dbReference>
<proteinExistence type="predicted"/>
<dbReference type="InterPro" id="IPR019734">
    <property type="entry name" value="TPR_rpt"/>
</dbReference>
<organism evidence="1 2">
    <name type="scientific">Aphanizomenon flos-aquae LD13</name>
    <dbReference type="NCBI Taxonomy" id="1710894"/>
    <lineage>
        <taxon>Bacteria</taxon>
        <taxon>Bacillati</taxon>
        <taxon>Cyanobacteriota</taxon>
        <taxon>Cyanophyceae</taxon>
        <taxon>Nostocales</taxon>
        <taxon>Aphanizomenonaceae</taxon>
        <taxon>Aphanizomenon</taxon>
    </lineage>
</organism>
<sequence>MSDSLPLRDHYLALINDIIETTLKGKISSVEQVYQMLLKGITSGTGEVFELVLSDRLNAIQSQVDSETDELKTAKATRSLRAAKTIQTQWQRWQEQNKATEAISLSMREITTATADERLTALWRATDPNQKYPLNLSQLQQLAKSLQQFATANEDFQQIADGINNGIISWQRIQANLLNWMYEQKNSLGFGGVPGENSPWTSWAKIVNSEIPQAFFHTLAVEQSALEFAQKQQQISLSNWVELTIVLQLLQRGLINWFDSYGALRYQQAYDIKAGPKLSISTFLTFAVIWSQLASGFQNQAIIYSNSATQIMLQILRTFAQRPYFPLYGGIFASFSGSYLRDALDYLDAPLSSAAGTQEKARILTLLGYSQRGLGKYDRSLDFHQQALEIARKAEDKTCEIANLNHLSRTYVQQQNYSEAINYSQRALIYSRQTGDKTGEANALVNLGYSEVMQAKQTEISEIEVYESAINYLEQGLKLAEKLNDLQSQALCFSSLGIAYLVTAQYPTAIKYLENAFRTAQVSGDLYLQGRNLAYLAEANYLIANYEKAVYTGSLGMYLLEQIASNEWRQPAGLLTIIRGQIGTDKFQLLLQENRTKMIAIIGVDGYDYIPNLLVKYQEDM</sequence>